<evidence type="ECO:0000313" key="1">
    <source>
        <dbReference type="EMBL" id="QJA99672.1"/>
    </source>
</evidence>
<protein>
    <submittedName>
        <fullName evidence="1">Uncharacterized protein</fullName>
    </submittedName>
</protein>
<reference evidence="1" key="1">
    <citation type="submission" date="2020-03" db="EMBL/GenBank/DDBJ databases">
        <title>The deep terrestrial virosphere.</title>
        <authorList>
            <person name="Holmfeldt K."/>
            <person name="Nilsson E."/>
            <person name="Simone D."/>
            <person name="Lopez-Fernandez M."/>
            <person name="Wu X."/>
            <person name="de Brujin I."/>
            <person name="Lundin D."/>
            <person name="Andersson A."/>
            <person name="Bertilsson S."/>
            <person name="Dopson M."/>
        </authorList>
    </citation>
    <scope>NUCLEOTIDE SEQUENCE</scope>
    <source>
        <strain evidence="1">MM171A00921</strain>
    </source>
</reference>
<sequence>MDKGYGARAHEEEVRVTNGRDSGGLIFEIGHDLDEVVMGLYNEEDVLIEVGLHDARRDLAELRNLIAKPEAGEEEDRGPMVRTPAGVIGKIEHDLDQIATGYSMGEDRRINLGLSDARRDLAELGKLIAEESVTENA</sequence>
<gene>
    <name evidence="1" type="ORF">MM171A00921_0004</name>
</gene>
<name>A0A6M3M1J7_9ZZZZ</name>
<dbReference type="AlphaFoldDB" id="A0A6M3M1J7"/>
<proteinExistence type="predicted"/>
<accession>A0A6M3M1J7</accession>
<dbReference type="EMBL" id="MT143662">
    <property type="protein sequence ID" value="QJA99672.1"/>
    <property type="molecule type" value="Genomic_DNA"/>
</dbReference>
<organism evidence="1">
    <name type="scientific">viral metagenome</name>
    <dbReference type="NCBI Taxonomy" id="1070528"/>
    <lineage>
        <taxon>unclassified sequences</taxon>
        <taxon>metagenomes</taxon>
        <taxon>organismal metagenomes</taxon>
    </lineage>
</organism>